<dbReference type="Proteomes" id="UP000286701">
    <property type="component" value="Unassembled WGS sequence"/>
</dbReference>
<proteinExistence type="predicted"/>
<comment type="caution">
    <text evidence="2">The sequence shown here is derived from an EMBL/GenBank/DDBJ whole genome shotgun (WGS) entry which is preliminary data.</text>
</comment>
<dbReference type="Pfam" id="PF13560">
    <property type="entry name" value="HTH_31"/>
    <property type="match status" value="1"/>
</dbReference>
<dbReference type="InterPro" id="IPR010982">
    <property type="entry name" value="Lambda_DNA-bd_dom_sf"/>
</dbReference>
<dbReference type="SMART" id="SM00530">
    <property type="entry name" value="HTH_XRE"/>
    <property type="match status" value="1"/>
</dbReference>
<dbReference type="InterPro" id="IPR001387">
    <property type="entry name" value="Cro/C1-type_HTH"/>
</dbReference>
<keyword evidence="3" id="KW-1185">Reference proteome</keyword>
<dbReference type="RefSeq" id="WP_128536100.1">
    <property type="nucleotide sequence ID" value="NZ_SBIW01000024.1"/>
</dbReference>
<evidence type="ECO:0000313" key="3">
    <source>
        <dbReference type="Proteomes" id="UP000286701"/>
    </source>
</evidence>
<reference evidence="2 3" key="1">
    <citation type="submission" date="2019-01" db="EMBL/GenBank/DDBJ databases">
        <title>Mucilaginibacter antarcticum sp. nov., isolated from antarctic soil.</title>
        <authorList>
            <person name="Yan Y.-Q."/>
            <person name="Du Z.-J."/>
        </authorList>
    </citation>
    <scope>NUCLEOTIDE SEQUENCE [LARGE SCALE GENOMIC DNA]</scope>
    <source>
        <strain evidence="2 3">F01003</strain>
    </source>
</reference>
<evidence type="ECO:0000313" key="2">
    <source>
        <dbReference type="EMBL" id="RWY47470.1"/>
    </source>
</evidence>
<evidence type="ECO:0000259" key="1">
    <source>
        <dbReference type="PROSITE" id="PS50943"/>
    </source>
</evidence>
<dbReference type="Gene3D" id="1.10.260.40">
    <property type="entry name" value="lambda repressor-like DNA-binding domains"/>
    <property type="match status" value="1"/>
</dbReference>
<gene>
    <name evidence="2" type="ORF">EPL05_21745</name>
</gene>
<dbReference type="OrthoDB" id="678057at2"/>
<organism evidence="2 3">
    <name type="scientific">Mucilaginibacter gilvus</name>
    <dbReference type="NCBI Taxonomy" id="2305909"/>
    <lineage>
        <taxon>Bacteria</taxon>
        <taxon>Pseudomonadati</taxon>
        <taxon>Bacteroidota</taxon>
        <taxon>Sphingobacteriia</taxon>
        <taxon>Sphingobacteriales</taxon>
        <taxon>Sphingobacteriaceae</taxon>
        <taxon>Mucilaginibacter</taxon>
    </lineage>
</organism>
<feature type="domain" description="HTH cro/C1-type" evidence="1">
    <location>
        <begin position="16"/>
        <end position="70"/>
    </location>
</feature>
<protein>
    <submittedName>
        <fullName evidence="2">XRE family transcriptional regulator</fullName>
    </submittedName>
</protein>
<name>A0A444MI93_9SPHI</name>
<accession>A0A444MI93</accession>
<dbReference type="PROSITE" id="PS50943">
    <property type="entry name" value="HTH_CROC1"/>
    <property type="match status" value="1"/>
</dbReference>
<dbReference type="GO" id="GO:0003677">
    <property type="term" value="F:DNA binding"/>
    <property type="evidence" value="ECO:0007669"/>
    <property type="project" value="InterPro"/>
</dbReference>
<dbReference type="SUPFAM" id="SSF47413">
    <property type="entry name" value="lambda repressor-like DNA-binding domains"/>
    <property type="match status" value="1"/>
</dbReference>
<dbReference type="EMBL" id="SBIW01000024">
    <property type="protein sequence ID" value="RWY47470.1"/>
    <property type="molecule type" value="Genomic_DNA"/>
</dbReference>
<sequence>MKGNYKELQEKFGRHLKSLREGQSLSLRDLSSKCELDSSKISKIENGKTNLQLSSIIELARGLELDPKKLLDFTI</sequence>
<dbReference type="AlphaFoldDB" id="A0A444MI93"/>
<dbReference type="CDD" id="cd00093">
    <property type="entry name" value="HTH_XRE"/>
    <property type="match status" value="1"/>
</dbReference>